<dbReference type="PANTHER" id="PTHR47018:SF3">
    <property type="entry name" value="MYCBP-ASSOCIATED PROTEIN"/>
    <property type="match status" value="1"/>
</dbReference>
<name>A0A6J8DFI8_MYTCO</name>
<organism evidence="2 3">
    <name type="scientific">Mytilus coruscus</name>
    <name type="common">Sea mussel</name>
    <dbReference type="NCBI Taxonomy" id="42192"/>
    <lineage>
        <taxon>Eukaryota</taxon>
        <taxon>Metazoa</taxon>
        <taxon>Spiralia</taxon>
        <taxon>Lophotrochozoa</taxon>
        <taxon>Mollusca</taxon>
        <taxon>Bivalvia</taxon>
        <taxon>Autobranchia</taxon>
        <taxon>Pteriomorphia</taxon>
        <taxon>Mytilida</taxon>
        <taxon>Mytiloidea</taxon>
        <taxon>Mytilidae</taxon>
        <taxon>Mytilinae</taxon>
        <taxon>Mytilus</taxon>
    </lineage>
</organism>
<dbReference type="AlphaFoldDB" id="A0A6J8DFI8"/>
<feature type="compositionally biased region" description="Acidic residues" evidence="1">
    <location>
        <begin position="478"/>
        <end position="490"/>
    </location>
</feature>
<dbReference type="OrthoDB" id="10071095at2759"/>
<proteinExistence type="predicted"/>
<sequence>MIPYHLADLKTFPQSVLGHFEAGCFSVSITGNNYYCVALDEAYEMEINLKTKQAINSFSSASLASLTHYLPYRAETLHNFKNQLCIEKTDSQHRETNKPYIETEELTIRQYISELATTSLFKDNSESQLVYIFKKNVATKDQSDSMLNYRQYGITDMQNTQEPVRDLDQFMSLPRAISDASGLPVKGTKSNALKVLKSTYKDAFLTSLQVTDDAVQSTVILEGMFLINTIPLSSHMTFIDYAEFLFTRWIVKSHIQFKAQEIHVVFDHPNRNGESPKDIERSRRTHEFIQENITYNTVSSDLLLPTNWRNFLNVRDHKRKFVNYLSSQLINFALQRFQDHECTVVTAGGYEDLYVDKALGAGDGDISEFSDFNSNHEEGDTRVWLHAIHSKSQRIIIYSPDTDTFFVGLPFIDCLGDKTIYLQLKDSTFDHQFVDMHRFSLQMSNAMCLKELGNSENCIQMVYIASGYDQDSDLKDSEPEENISYDSDSENDNKEIAMNTSGNTSTNYINYWDTFENDIFALPTD</sequence>
<accession>A0A6J8DFI8</accession>
<reference evidence="2 3" key="1">
    <citation type="submission" date="2020-06" db="EMBL/GenBank/DDBJ databases">
        <authorList>
            <person name="Li R."/>
            <person name="Bekaert M."/>
        </authorList>
    </citation>
    <scope>NUCLEOTIDE SEQUENCE [LARGE SCALE GENOMIC DNA]</scope>
    <source>
        <strain evidence="3">wild</strain>
    </source>
</reference>
<evidence type="ECO:0000313" key="2">
    <source>
        <dbReference type="EMBL" id="CAC5405854.1"/>
    </source>
</evidence>
<gene>
    <name evidence="2" type="ORF">MCOR_39499</name>
</gene>
<feature type="region of interest" description="Disordered" evidence="1">
    <location>
        <begin position="470"/>
        <end position="495"/>
    </location>
</feature>
<dbReference type="Proteomes" id="UP000507470">
    <property type="component" value="Unassembled WGS sequence"/>
</dbReference>
<evidence type="ECO:0000256" key="1">
    <source>
        <dbReference type="SAM" id="MobiDB-lite"/>
    </source>
</evidence>
<protein>
    <submittedName>
        <fullName evidence="2">Uncharacterized protein</fullName>
    </submittedName>
</protein>
<keyword evidence="3" id="KW-1185">Reference proteome</keyword>
<dbReference type="EMBL" id="CACVKT020007141">
    <property type="protein sequence ID" value="CAC5405854.1"/>
    <property type="molecule type" value="Genomic_DNA"/>
</dbReference>
<evidence type="ECO:0000313" key="3">
    <source>
        <dbReference type="Proteomes" id="UP000507470"/>
    </source>
</evidence>
<dbReference type="PANTHER" id="PTHR47018">
    <property type="entry name" value="CXC DOMAIN-CONTAINING PROTEIN-RELATED"/>
    <property type="match status" value="1"/>
</dbReference>